<keyword evidence="4" id="KW-0813">Transport</keyword>
<name>A0ABD3WIZ0_SINWO</name>
<keyword evidence="8" id="KW-0143">Chaperone</keyword>
<dbReference type="EMBL" id="JBJQND010000006">
    <property type="protein sequence ID" value="KAL3873936.1"/>
    <property type="molecule type" value="Genomic_DNA"/>
</dbReference>
<feature type="region of interest" description="Disordered" evidence="9">
    <location>
        <begin position="228"/>
        <end position="257"/>
    </location>
</feature>
<proteinExistence type="inferred from homology"/>
<keyword evidence="5" id="KW-0964">Secreted</keyword>
<feature type="chain" id="PRO_5044797368" description="Neuroendocrine protein 7B2" evidence="10">
    <location>
        <begin position="22"/>
        <end position="257"/>
    </location>
</feature>
<comment type="subcellular location">
    <subcellularLocation>
        <location evidence="1">Secreted</location>
    </subcellularLocation>
</comment>
<dbReference type="Proteomes" id="UP001634394">
    <property type="component" value="Unassembled WGS sequence"/>
</dbReference>
<evidence type="ECO:0000256" key="2">
    <source>
        <dbReference type="ARBA" id="ARBA00006348"/>
    </source>
</evidence>
<organism evidence="11 12">
    <name type="scientific">Sinanodonta woodiana</name>
    <name type="common">Chinese pond mussel</name>
    <name type="synonym">Anodonta woodiana</name>
    <dbReference type="NCBI Taxonomy" id="1069815"/>
    <lineage>
        <taxon>Eukaryota</taxon>
        <taxon>Metazoa</taxon>
        <taxon>Spiralia</taxon>
        <taxon>Lophotrochozoa</taxon>
        <taxon>Mollusca</taxon>
        <taxon>Bivalvia</taxon>
        <taxon>Autobranchia</taxon>
        <taxon>Heteroconchia</taxon>
        <taxon>Palaeoheterodonta</taxon>
        <taxon>Unionida</taxon>
        <taxon>Unionoidea</taxon>
        <taxon>Unionidae</taxon>
        <taxon>Unioninae</taxon>
        <taxon>Sinanodonta</taxon>
    </lineage>
</organism>
<gene>
    <name evidence="11" type="ORF">ACJMK2_037013</name>
</gene>
<evidence type="ECO:0000256" key="10">
    <source>
        <dbReference type="SAM" id="SignalP"/>
    </source>
</evidence>
<keyword evidence="6 10" id="KW-0732">Signal</keyword>
<evidence type="ECO:0000256" key="9">
    <source>
        <dbReference type="SAM" id="MobiDB-lite"/>
    </source>
</evidence>
<evidence type="ECO:0000256" key="1">
    <source>
        <dbReference type="ARBA" id="ARBA00004613"/>
    </source>
</evidence>
<evidence type="ECO:0000256" key="3">
    <source>
        <dbReference type="ARBA" id="ARBA00019589"/>
    </source>
</evidence>
<comment type="similarity">
    <text evidence="2">Belongs to the 7B2 family.</text>
</comment>
<reference evidence="11 12" key="1">
    <citation type="submission" date="2024-11" db="EMBL/GenBank/DDBJ databases">
        <title>Chromosome-level genome assembly of the freshwater bivalve Anodonta woodiana.</title>
        <authorList>
            <person name="Chen X."/>
        </authorList>
    </citation>
    <scope>NUCLEOTIDE SEQUENCE [LARGE SCALE GENOMIC DNA]</scope>
    <source>
        <strain evidence="11">MN2024</strain>
        <tissue evidence="11">Gills</tissue>
    </source>
</reference>
<comment type="caution">
    <text evidence="11">The sequence shown here is derived from an EMBL/GenBank/DDBJ whole genome shotgun (WGS) entry which is preliminary data.</text>
</comment>
<evidence type="ECO:0000256" key="8">
    <source>
        <dbReference type="ARBA" id="ARBA00023186"/>
    </source>
</evidence>
<evidence type="ECO:0000256" key="6">
    <source>
        <dbReference type="ARBA" id="ARBA00022729"/>
    </source>
</evidence>
<keyword evidence="7" id="KW-1015">Disulfide bond</keyword>
<evidence type="ECO:0000256" key="5">
    <source>
        <dbReference type="ARBA" id="ARBA00022525"/>
    </source>
</evidence>
<dbReference type="Pfam" id="PF05281">
    <property type="entry name" value="Secretogranin_V"/>
    <property type="match status" value="1"/>
</dbReference>
<feature type="signal peptide" evidence="10">
    <location>
        <begin position="1"/>
        <end position="21"/>
    </location>
</feature>
<dbReference type="InterPro" id="IPR007945">
    <property type="entry name" value="Secretogranin_V"/>
</dbReference>
<evidence type="ECO:0000256" key="7">
    <source>
        <dbReference type="ARBA" id="ARBA00023157"/>
    </source>
</evidence>
<accession>A0ABD3WIZ0</accession>
<dbReference type="AlphaFoldDB" id="A0ABD3WIZ0"/>
<evidence type="ECO:0000313" key="11">
    <source>
        <dbReference type="EMBL" id="KAL3873936.1"/>
    </source>
</evidence>
<evidence type="ECO:0000256" key="4">
    <source>
        <dbReference type="ARBA" id="ARBA00022448"/>
    </source>
</evidence>
<evidence type="ECO:0000313" key="12">
    <source>
        <dbReference type="Proteomes" id="UP001634394"/>
    </source>
</evidence>
<dbReference type="GO" id="GO:0005576">
    <property type="term" value="C:extracellular region"/>
    <property type="evidence" value="ECO:0007669"/>
    <property type="project" value="UniProtKB-SubCell"/>
</dbReference>
<dbReference type="PANTHER" id="PTHR12738">
    <property type="entry name" value="NEUROENDOCRINE PROTEIN 7B2"/>
    <property type="match status" value="1"/>
</dbReference>
<protein>
    <recommendedName>
        <fullName evidence="3">Neuroendocrine protein 7B2</fullName>
    </recommendedName>
</protein>
<keyword evidence="12" id="KW-1185">Reference proteome</keyword>
<sequence length="257" mass="29238">MIKSVMSIGLVVVLTAFRISGASYAKVLSDLYQLYQAQQLQDSAVKGQDFYDEALENRNHNDDWSTSYMDPTLRDPRLYSEAAIRDQEYMKQLPISGYQFISGGNGQNSQAEREEVKSDKVLPAYCTPPNPCPYGYTGEDNCLKEFENTPENNRRLLEEQDCPCDAEHMLNCPAGGNSINPKSEFMDLDGIDVKDNPYFDDGQKRLSLVAKKSPHVIHKREIGERFDQQYNPYLEGQKMRRASKKSPPVHQPMNHQG</sequence>
<dbReference type="PANTHER" id="PTHR12738:SF0">
    <property type="entry name" value="NEUROENDOCRINE PROTEIN 7B2"/>
    <property type="match status" value="1"/>
</dbReference>